<dbReference type="AlphaFoldDB" id="A0A1P8KJ86"/>
<proteinExistence type="predicted"/>
<keyword evidence="2" id="KW-1185">Reference proteome</keyword>
<evidence type="ECO:0000313" key="1">
    <source>
        <dbReference type="EMBL" id="APW64566.1"/>
    </source>
</evidence>
<name>A0A1P8KJ86_9BACT</name>
<organism evidence="1 2">
    <name type="scientific">Poseidonibacter parvus</name>
    <dbReference type="NCBI Taxonomy" id="1850254"/>
    <lineage>
        <taxon>Bacteria</taxon>
        <taxon>Pseudomonadati</taxon>
        <taxon>Campylobacterota</taxon>
        <taxon>Epsilonproteobacteria</taxon>
        <taxon>Campylobacterales</taxon>
        <taxon>Arcobacteraceae</taxon>
        <taxon>Poseidonibacter</taxon>
    </lineage>
</organism>
<dbReference type="STRING" id="1850254.LPB137_01295"/>
<dbReference type="OrthoDB" id="5349245at2"/>
<gene>
    <name evidence="1" type="ORF">LPB137_01295</name>
</gene>
<dbReference type="RefSeq" id="WP_076083329.1">
    <property type="nucleotide sequence ID" value="NZ_CP019070.1"/>
</dbReference>
<sequence length="175" mass="20512">MKKIFKFFFYLVLLLFFIITLLPKESLYNLLEHKLSNEEVIISNEKRDEKLFVLNVSDAKIYYEGINVAVIDKMSFSTFLFFNNINISNVKVGESLSRMIPSLIENIDIKYSVLDFKNVKIQSYGSFGEINGKLDIFAKKIILELKASPIMKRKYSKLLKQMKLIDGKYIWEKNL</sequence>
<dbReference type="EMBL" id="CP019070">
    <property type="protein sequence ID" value="APW64566.1"/>
    <property type="molecule type" value="Genomic_DNA"/>
</dbReference>
<reference evidence="1 2" key="1">
    <citation type="submission" date="2017-01" db="EMBL/GenBank/DDBJ databases">
        <title>Genome sequencing of Arcobacter sp. LPB0137.</title>
        <authorList>
            <person name="Lee G.-W."/>
            <person name="Yi H."/>
        </authorList>
    </citation>
    <scope>NUCLEOTIDE SEQUENCE [LARGE SCALE GENOMIC DNA]</scope>
    <source>
        <strain evidence="1 2">LPB0137</strain>
    </source>
</reference>
<protein>
    <submittedName>
        <fullName evidence="1">Uncharacterized protein</fullName>
    </submittedName>
</protein>
<accession>A0A1P8KJ86</accession>
<dbReference type="KEGG" id="alp:LPB137_01295"/>
<dbReference type="Proteomes" id="UP000186074">
    <property type="component" value="Chromosome"/>
</dbReference>
<evidence type="ECO:0000313" key="2">
    <source>
        <dbReference type="Proteomes" id="UP000186074"/>
    </source>
</evidence>